<gene>
    <name evidence="1" type="ORF">AGA_1P135</name>
    <name evidence="2" type="ORF">GOB80_12505</name>
</gene>
<dbReference type="NCBIfam" id="NF047595">
    <property type="entry name" value="IS66_ISRel24_TnpA"/>
    <property type="match status" value="1"/>
</dbReference>
<dbReference type="OrthoDB" id="7219132at2"/>
<dbReference type="InterPro" id="IPR002514">
    <property type="entry name" value="Transposase_8"/>
</dbReference>
<dbReference type="GO" id="GO:0043565">
    <property type="term" value="F:sequence-specific DNA binding"/>
    <property type="evidence" value="ECO:0007669"/>
    <property type="project" value="InterPro"/>
</dbReference>
<accession>A0A0U5F8T5</accession>
<dbReference type="GO" id="GO:0006313">
    <property type="term" value="P:DNA transposition"/>
    <property type="evidence" value="ECO:0007669"/>
    <property type="project" value="InterPro"/>
</dbReference>
<evidence type="ECO:0000313" key="3">
    <source>
        <dbReference type="Proteomes" id="UP000068250"/>
    </source>
</evidence>
<dbReference type="RefSeq" id="WP_059024973.1">
    <property type="nucleotide sequence ID" value="NZ_LN609303.1"/>
</dbReference>
<evidence type="ECO:0000313" key="1">
    <source>
        <dbReference type="EMBL" id="CEF57439.1"/>
    </source>
</evidence>
<dbReference type="Proteomes" id="UP000657200">
    <property type="component" value="Unassembled WGS sequence"/>
</dbReference>
<proteinExistence type="predicted"/>
<dbReference type="SUPFAM" id="SSF48295">
    <property type="entry name" value="TrpR-like"/>
    <property type="match status" value="1"/>
</dbReference>
<geneLocation type="plasmid" evidence="3">
    <name>1P</name>
</geneLocation>
<name>A0A0U5F8T5_9PROT</name>
<dbReference type="Proteomes" id="UP000068250">
    <property type="component" value="Plasmid 1P"/>
</dbReference>
<evidence type="ECO:0000313" key="4">
    <source>
        <dbReference type="Proteomes" id="UP000657200"/>
    </source>
</evidence>
<protein>
    <submittedName>
        <fullName evidence="2">Transposase</fullName>
    </submittedName>
</protein>
<dbReference type="AlphaFoldDB" id="A0A0U5F8T5"/>
<dbReference type="EMBL" id="LN609303">
    <property type="protein sequence ID" value="CEF57439.1"/>
    <property type="molecule type" value="Genomic_DNA"/>
</dbReference>
<reference evidence="3" key="1">
    <citation type="submission" date="2014-09" db="EMBL/GenBank/DDBJ databases">
        <authorList>
            <person name="Illeghems K.G."/>
        </authorList>
    </citation>
    <scope>NUCLEOTIDE SEQUENCE [LARGE SCALE GENOMIC DNA]</scope>
    <source>
        <strain evidence="3">LMG 23848T</strain>
        <plasmid evidence="3">1P</plasmid>
    </source>
</reference>
<reference evidence="1" key="2">
    <citation type="submission" date="2014-09" db="EMBL/GenBank/DDBJ databases">
        <authorList>
            <person name="Magalhaes I.L.F."/>
            <person name="Oliveira U."/>
            <person name="Santos F.R."/>
            <person name="Vidigal T.H.D.A."/>
            <person name="Brescovit A.D."/>
            <person name="Santos A.J."/>
        </authorList>
    </citation>
    <scope>NUCLEOTIDE SEQUENCE</scope>
    <source>
        <strain evidence="1">LMG 23848T</strain>
    </source>
</reference>
<dbReference type="InterPro" id="IPR010921">
    <property type="entry name" value="Trp_repressor/repl_initiator"/>
</dbReference>
<organism evidence="1 3">
    <name type="scientific">Acetobacter ghanensis</name>
    <dbReference type="NCBI Taxonomy" id="431306"/>
    <lineage>
        <taxon>Bacteria</taxon>
        <taxon>Pseudomonadati</taxon>
        <taxon>Pseudomonadota</taxon>
        <taxon>Alphaproteobacteria</taxon>
        <taxon>Acetobacterales</taxon>
        <taxon>Acetobacteraceae</taxon>
        <taxon>Acetobacter</taxon>
    </lineage>
</organism>
<dbReference type="GO" id="GO:0004803">
    <property type="term" value="F:transposase activity"/>
    <property type="evidence" value="ECO:0007669"/>
    <property type="project" value="InterPro"/>
</dbReference>
<keyword evidence="4" id="KW-1185">Reference proteome</keyword>
<evidence type="ECO:0000313" key="2">
    <source>
        <dbReference type="EMBL" id="NHO40481.1"/>
    </source>
</evidence>
<dbReference type="NCBIfam" id="NF047593">
    <property type="entry name" value="IS66_ISAeme5_TnpA"/>
    <property type="match status" value="1"/>
</dbReference>
<reference evidence="2 4" key="3">
    <citation type="journal article" date="2020" name="Int. J. Syst. Evol. Microbiol.">
        <title>Novel acetic acid bacteria from cider fermentations: Acetobacter conturbans sp. nov. and Acetobacter fallax sp. nov.</title>
        <authorList>
            <person name="Sombolestani A.S."/>
            <person name="Cleenwerck I."/>
            <person name="Cnockaert M."/>
            <person name="Borremans W."/>
            <person name="Wieme A.D."/>
            <person name="De Vuyst L."/>
            <person name="Vandamme P."/>
        </authorList>
    </citation>
    <scope>NUCLEOTIDE SEQUENCE [LARGE SCALE GENOMIC DNA]</scope>
    <source>
        <strain evidence="2 4">LMG 23848</strain>
    </source>
</reference>
<sequence>MDDFIENEHETVAASVAATARRNHAAIEIVGERRRAYTSAFRSKVVEASFESGLPVREVARQHGIHVSLLYRWRQECRRRSRRPEEGYLVPVRLAEPVAQEGQAPGQMEITFRDGSILRFGHDVPPERVERLIMLLRP</sequence>
<dbReference type="Pfam" id="PF01527">
    <property type="entry name" value="HTH_Tnp_1"/>
    <property type="match status" value="1"/>
</dbReference>
<dbReference type="EMBL" id="WOTE01000013">
    <property type="protein sequence ID" value="NHO40481.1"/>
    <property type="molecule type" value="Genomic_DNA"/>
</dbReference>
<dbReference type="PATRIC" id="fig|431306.5.peg.2872"/>